<name>A0ACC7NKP7_9BURK</name>
<dbReference type="Proteomes" id="UP001629235">
    <property type="component" value="Unassembled WGS sequence"/>
</dbReference>
<reference evidence="1 2" key="1">
    <citation type="journal article" date="2024" name="Chem. Sci.">
        <title>Discovery of megapolipeptins by genome mining of a Burkholderiales bacteria collection.</title>
        <authorList>
            <person name="Paulo B.S."/>
            <person name="Recchia M.J.J."/>
            <person name="Lee S."/>
            <person name="Fergusson C.H."/>
            <person name="Romanowski S.B."/>
            <person name="Hernandez A."/>
            <person name="Krull N."/>
            <person name="Liu D.Y."/>
            <person name="Cavanagh H."/>
            <person name="Bos A."/>
            <person name="Gray C.A."/>
            <person name="Murphy B.T."/>
            <person name="Linington R.G."/>
            <person name="Eustaquio A.S."/>
        </authorList>
    </citation>
    <scope>NUCLEOTIDE SEQUENCE [LARGE SCALE GENOMIC DNA]</scope>
    <source>
        <strain evidence="1 2">RL18-126-BIB-B</strain>
    </source>
</reference>
<sequence>MRPMIERIPVFLLTGFLGSGKTTLLARWLKEAPLREAALIVNEIGAVPLDHATLGFAADASALLADACVCCSGLPDLNEALENLFWARLHRSVRRFDSVVIETTGLADPRPLVASMQSQPFIHERYRLAGVVTTIGAPTALQIIDAFGEARAQLDAADLIVLTKTDLADDTARQPIIDALRRSHPFTRVLLSAHADLGGADVLRHLEEARGAPQQRPDPVWQPPANPRIGAGFSRRGGNSRHAAQTRFEAIEGVVNFDALNARLDALIDAHRDALLRMKGIVRMCDGTSLTVQFAYGDRHAWLTNAPVSRSGPEVPGGVTLILRTT</sequence>
<evidence type="ECO:0000313" key="2">
    <source>
        <dbReference type="Proteomes" id="UP001629235"/>
    </source>
</evidence>
<accession>A0ACC7NKP7</accession>
<comment type="caution">
    <text evidence="1">The sequence shown here is derived from an EMBL/GenBank/DDBJ whole genome shotgun (WGS) entry which is preliminary data.</text>
</comment>
<keyword evidence="2" id="KW-1185">Reference proteome</keyword>
<protein>
    <submittedName>
        <fullName evidence="1">GTP-binding protein</fullName>
    </submittedName>
</protein>
<proteinExistence type="predicted"/>
<organism evidence="1 2">
    <name type="scientific">Paraburkholderia rhynchosiae</name>
    <dbReference type="NCBI Taxonomy" id="487049"/>
    <lineage>
        <taxon>Bacteria</taxon>
        <taxon>Pseudomonadati</taxon>
        <taxon>Pseudomonadota</taxon>
        <taxon>Betaproteobacteria</taxon>
        <taxon>Burkholderiales</taxon>
        <taxon>Burkholderiaceae</taxon>
        <taxon>Paraburkholderia</taxon>
    </lineage>
</organism>
<dbReference type="EMBL" id="JAQQDW010000104">
    <property type="protein sequence ID" value="MFM0108138.1"/>
    <property type="molecule type" value="Genomic_DNA"/>
</dbReference>
<gene>
    <name evidence="1" type="ORF">PQR01_33035</name>
</gene>
<evidence type="ECO:0000313" key="1">
    <source>
        <dbReference type="EMBL" id="MFM0108138.1"/>
    </source>
</evidence>